<protein>
    <submittedName>
        <fullName evidence="1">Uncharacterized protein</fullName>
    </submittedName>
</protein>
<dbReference type="Proteomes" id="UP000642070">
    <property type="component" value="Unassembled WGS sequence"/>
</dbReference>
<evidence type="ECO:0000313" key="1">
    <source>
        <dbReference type="EMBL" id="GGM04444.1"/>
    </source>
</evidence>
<dbReference type="SUPFAM" id="SSF51735">
    <property type="entry name" value="NAD(P)-binding Rossmann-fold domains"/>
    <property type="match status" value="1"/>
</dbReference>
<comment type="caution">
    <text evidence="1">The sequence shown here is derived from an EMBL/GenBank/DDBJ whole genome shotgun (WGS) entry which is preliminary data.</text>
</comment>
<organism evidence="1 2">
    <name type="scientific">Dactylosporangium sucinum</name>
    <dbReference type="NCBI Taxonomy" id="1424081"/>
    <lineage>
        <taxon>Bacteria</taxon>
        <taxon>Bacillati</taxon>
        <taxon>Actinomycetota</taxon>
        <taxon>Actinomycetes</taxon>
        <taxon>Micromonosporales</taxon>
        <taxon>Micromonosporaceae</taxon>
        <taxon>Dactylosporangium</taxon>
    </lineage>
</organism>
<accession>A0A917WG91</accession>
<dbReference type="RefSeq" id="WP_190247741.1">
    <property type="nucleotide sequence ID" value="NZ_BMPI01000001.1"/>
</dbReference>
<sequence>MVHGDAPEQCTARLGLTVAGALVNRGVLTVGLLGAGALAGEYLALLPDLLPTVSQVSLFDHDERAADELWDRLVEPMRRRGVQLCVDRHVRDVVRGADLVLPVDAGHAVPLRASWLAAGAVVLNLGERCLPTPLRTAADVLLTAAEPRAVLLAVLVRRLHGPRLVVVDLAG</sequence>
<dbReference type="InterPro" id="IPR036291">
    <property type="entry name" value="NAD(P)-bd_dom_sf"/>
</dbReference>
<reference evidence="1" key="1">
    <citation type="journal article" date="2014" name="Int. J. Syst. Evol. Microbiol.">
        <title>Complete genome sequence of Corynebacterium casei LMG S-19264T (=DSM 44701T), isolated from a smear-ripened cheese.</title>
        <authorList>
            <consortium name="US DOE Joint Genome Institute (JGI-PGF)"/>
            <person name="Walter F."/>
            <person name="Albersmeier A."/>
            <person name="Kalinowski J."/>
            <person name="Ruckert C."/>
        </authorList>
    </citation>
    <scope>NUCLEOTIDE SEQUENCE</scope>
    <source>
        <strain evidence="1">JCM 19831</strain>
    </source>
</reference>
<keyword evidence="2" id="KW-1185">Reference proteome</keyword>
<dbReference type="EMBL" id="BMPI01000001">
    <property type="protein sequence ID" value="GGM04444.1"/>
    <property type="molecule type" value="Genomic_DNA"/>
</dbReference>
<name>A0A917WG91_9ACTN</name>
<gene>
    <name evidence="1" type="ORF">GCM10007977_002130</name>
</gene>
<proteinExistence type="predicted"/>
<evidence type="ECO:0000313" key="2">
    <source>
        <dbReference type="Proteomes" id="UP000642070"/>
    </source>
</evidence>
<dbReference type="AlphaFoldDB" id="A0A917WG91"/>
<reference evidence="1" key="2">
    <citation type="submission" date="2020-09" db="EMBL/GenBank/DDBJ databases">
        <authorList>
            <person name="Sun Q."/>
            <person name="Ohkuma M."/>
        </authorList>
    </citation>
    <scope>NUCLEOTIDE SEQUENCE</scope>
    <source>
        <strain evidence="1">JCM 19831</strain>
    </source>
</reference>
<dbReference type="Gene3D" id="3.40.50.720">
    <property type="entry name" value="NAD(P)-binding Rossmann-like Domain"/>
    <property type="match status" value="1"/>
</dbReference>